<dbReference type="AlphaFoldDB" id="A0A9W6LC79"/>
<dbReference type="EMBL" id="BSDS01000001">
    <property type="protein sequence ID" value="GLI37559.1"/>
    <property type="molecule type" value="Genomic_DNA"/>
</dbReference>
<protein>
    <submittedName>
        <fullName evidence="1">Uncharacterized protein</fullName>
    </submittedName>
</protein>
<organism evidence="1 2">
    <name type="scientific">Geobacter hydrogenophilus</name>
    <dbReference type="NCBI Taxonomy" id="40983"/>
    <lineage>
        <taxon>Bacteria</taxon>
        <taxon>Pseudomonadati</taxon>
        <taxon>Thermodesulfobacteriota</taxon>
        <taxon>Desulfuromonadia</taxon>
        <taxon>Geobacterales</taxon>
        <taxon>Geobacteraceae</taxon>
        <taxon>Geobacter</taxon>
    </lineage>
</organism>
<sequence>MPAEAGCGGFSQRGSNKRLLLLAGILVLLLSMAFGMRLKAAKLPPPEIRLTDTTPRGQGVSAEKRQRFCLNFKEKFSRKFQGSKVDVEGDGNRIFRIGWSGVDRSFAASITETAEIIKDLRDMGFKYLIISDGHKSTWNVDLKN</sequence>
<name>A0A9W6LC79_9BACT</name>
<dbReference type="RefSeq" id="WP_214185928.1">
    <property type="nucleotide sequence ID" value="NZ_BSDS01000001.1"/>
</dbReference>
<proteinExistence type="predicted"/>
<accession>A0A9W6LC79</accession>
<dbReference type="Proteomes" id="UP001144352">
    <property type="component" value="Unassembled WGS sequence"/>
</dbReference>
<reference evidence="1" key="1">
    <citation type="submission" date="2022-12" db="EMBL/GenBank/DDBJ databases">
        <title>Reference genome sequencing for broad-spectrum identification of bacterial and archaeal isolates by mass spectrometry.</title>
        <authorList>
            <person name="Sekiguchi Y."/>
            <person name="Tourlousse D.M."/>
        </authorList>
    </citation>
    <scope>NUCLEOTIDE SEQUENCE</scope>
    <source>
        <strain evidence="1">H2</strain>
    </source>
</reference>
<comment type="caution">
    <text evidence="1">The sequence shown here is derived from an EMBL/GenBank/DDBJ whole genome shotgun (WGS) entry which is preliminary data.</text>
</comment>
<evidence type="ECO:0000313" key="2">
    <source>
        <dbReference type="Proteomes" id="UP001144352"/>
    </source>
</evidence>
<evidence type="ECO:0000313" key="1">
    <source>
        <dbReference type="EMBL" id="GLI37559.1"/>
    </source>
</evidence>
<gene>
    <name evidence="1" type="ORF">GHYDROH2_10600</name>
</gene>
<keyword evidence="2" id="KW-1185">Reference proteome</keyword>